<feature type="region of interest" description="Disordered" evidence="1">
    <location>
        <begin position="96"/>
        <end position="127"/>
    </location>
</feature>
<evidence type="ECO:0000313" key="3">
    <source>
        <dbReference type="Proteomes" id="UP000322234"/>
    </source>
</evidence>
<comment type="caution">
    <text evidence="2">The sequence shown here is derived from an EMBL/GenBank/DDBJ whole genome shotgun (WGS) entry which is preliminary data.</text>
</comment>
<proteinExistence type="predicted"/>
<reference evidence="2" key="1">
    <citation type="submission" date="2019-10" db="EMBL/GenBank/DDBJ databases">
        <title>The sequence and de novo assembly of the wild yak genome.</title>
        <authorList>
            <person name="Liu Y."/>
        </authorList>
    </citation>
    <scope>NUCLEOTIDE SEQUENCE [LARGE SCALE GENOMIC DNA]</scope>
    <source>
        <strain evidence="2">WY2019</strain>
    </source>
</reference>
<gene>
    <name evidence="2" type="ORF">E5288_WYG000096</name>
</gene>
<sequence>MRLLLTTAGRKCATQRPVTIQVPYAHRPGPCALRLNRSLVQNPQSIPGDLGPASSFPTWHRRYVRQKDKGEAIINENRTLGEFQKAGVAMAHQLYNISKPPSPAPPGRVPGTVQTPELQDCPKAGHR</sequence>
<keyword evidence="3" id="KW-1185">Reference proteome</keyword>
<dbReference type="EMBL" id="VBQZ03000038">
    <property type="protein sequence ID" value="MXQ87483.1"/>
    <property type="molecule type" value="Genomic_DNA"/>
</dbReference>
<evidence type="ECO:0000313" key="2">
    <source>
        <dbReference type="EMBL" id="MXQ87483.1"/>
    </source>
</evidence>
<dbReference type="AlphaFoldDB" id="A0A6B0RJE3"/>
<name>A0A6B0RJE3_9CETA</name>
<organism evidence="2 3">
    <name type="scientific">Bos mutus</name>
    <name type="common">wild yak</name>
    <dbReference type="NCBI Taxonomy" id="72004"/>
    <lineage>
        <taxon>Eukaryota</taxon>
        <taxon>Metazoa</taxon>
        <taxon>Chordata</taxon>
        <taxon>Craniata</taxon>
        <taxon>Vertebrata</taxon>
        <taxon>Euteleostomi</taxon>
        <taxon>Mammalia</taxon>
        <taxon>Eutheria</taxon>
        <taxon>Laurasiatheria</taxon>
        <taxon>Artiodactyla</taxon>
        <taxon>Ruminantia</taxon>
        <taxon>Pecora</taxon>
        <taxon>Bovidae</taxon>
        <taxon>Bovinae</taxon>
        <taxon>Bos</taxon>
    </lineage>
</organism>
<protein>
    <submittedName>
        <fullName evidence="2">Uncharacterized protein</fullName>
    </submittedName>
</protein>
<accession>A0A6B0RJE3</accession>
<evidence type="ECO:0000256" key="1">
    <source>
        <dbReference type="SAM" id="MobiDB-lite"/>
    </source>
</evidence>
<dbReference type="Proteomes" id="UP000322234">
    <property type="component" value="Unassembled WGS sequence"/>
</dbReference>